<reference evidence="2 3" key="1">
    <citation type="submission" date="2020-10" db="EMBL/GenBank/DDBJ databases">
        <title>Phylogeny of dyella-like bacteria.</title>
        <authorList>
            <person name="Fu J."/>
        </authorList>
    </citation>
    <scope>NUCLEOTIDE SEQUENCE [LARGE SCALE GENOMIC DNA]</scope>
    <source>
        <strain evidence="2 3">Gsoil3046</strain>
    </source>
</reference>
<feature type="transmembrane region" description="Helical" evidence="1">
    <location>
        <begin position="30"/>
        <end position="53"/>
    </location>
</feature>
<organism evidence="2 3">
    <name type="scientific">Dyella ginsengisoli</name>
    <dbReference type="NCBI Taxonomy" id="363848"/>
    <lineage>
        <taxon>Bacteria</taxon>
        <taxon>Pseudomonadati</taxon>
        <taxon>Pseudomonadota</taxon>
        <taxon>Gammaproteobacteria</taxon>
        <taxon>Lysobacterales</taxon>
        <taxon>Rhodanobacteraceae</taxon>
        <taxon>Dyella</taxon>
    </lineage>
</organism>
<evidence type="ECO:0000313" key="2">
    <source>
        <dbReference type="EMBL" id="MFK2905220.1"/>
    </source>
</evidence>
<keyword evidence="1" id="KW-0812">Transmembrane</keyword>
<gene>
    <name evidence="2" type="ORF">ISP17_14750</name>
</gene>
<accession>A0ABW8JVS0</accession>
<keyword evidence="1" id="KW-1133">Transmembrane helix</keyword>
<dbReference type="EMBL" id="JADIKM010000004">
    <property type="protein sequence ID" value="MFK2905220.1"/>
    <property type="molecule type" value="Genomic_DNA"/>
</dbReference>
<comment type="caution">
    <text evidence="2">The sequence shown here is derived from an EMBL/GenBank/DDBJ whole genome shotgun (WGS) entry which is preliminary data.</text>
</comment>
<evidence type="ECO:0000256" key="1">
    <source>
        <dbReference type="SAM" id="Phobius"/>
    </source>
</evidence>
<evidence type="ECO:0000313" key="3">
    <source>
        <dbReference type="Proteomes" id="UP001620460"/>
    </source>
</evidence>
<sequence length="97" mass="10595">MDELLSKALQGVDPDAPGAFWQVFANLMALVPWTALTLWSVFFVAVGAGLGWWRGHTRAGVLWALALGPIGWLVVLWMPRAGKGVPPPLPPSSRHRR</sequence>
<keyword evidence="1" id="KW-0472">Membrane</keyword>
<protein>
    <submittedName>
        <fullName evidence="2">Uncharacterized protein</fullName>
    </submittedName>
</protein>
<keyword evidence="3" id="KW-1185">Reference proteome</keyword>
<name>A0ABW8JVS0_9GAMM</name>
<feature type="transmembrane region" description="Helical" evidence="1">
    <location>
        <begin position="60"/>
        <end position="78"/>
    </location>
</feature>
<proteinExistence type="predicted"/>
<dbReference type="RefSeq" id="WP_404634518.1">
    <property type="nucleotide sequence ID" value="NZ_JADIKM010000004.1"/>
</dbReference>
<dbReference type="Proteomes" id="UP001620460">
    <property type="component" value="Unassembled WGS sequence"/>
</dbReference>